<keyword evidence="3" id="KW-1185">Reference proteome</keyword>
<sequence>MKSRSIRLALHVFATLLLVAAVVTGTWQQSHVLRQQTNELPSAPQERIVARVETTARSVQTGQTGGTGTDRPCPRLLHLDATLSPAPSGAARANRVIALEMAALLAPEEYTLGVATPPPRA</sequence>
<dbReference type="EMBL" id="QAYG01000002">
    <property type="protein sequence ID" value="PTW61663.1"/>
    <property type="molecule type" value="Genomic_DNA"/>
</dbReference>
<comment type="caution">
    <text evidence="2">The sequence shown here is derived from an EMBL/GenBank/DDBJ whole genome shotgun (WGS) entry which is preliminary data.</text>
</comment>
<name>A0A2T5VD31_9HYPH</name>
<evidence type="ECO:0000313" key="3">
    <source>
        <dbReference type="Proteomes" id="UP000244081"/>
    </source>
</evidence>
<accession>A0A2T5VD31</accession>
<evidence type="ECO:0000313" key="2">
    <source>
        <dbReference type="EMBL" id="PTW61663.1"/>
    </source>
</evidence>
<protein>
    <submittedName>
        <fullName evidence="2">Uncharacterized protein</fullName>
    </submittedName>
</protein>
<feature type="region of interest" description="Disordered" evidence="1">
    <location>
        <begin position="54"/>
        <end position="74"/>
    </location>
</feature>
<proteinExistence type="predicted"/>
<reference evidence="2 3" key="1">
    <citation type="submission" date="2018-04" db="EMBL/GenBank/DDBJ databases">
        <title>Genomic Encyclopedia of Archaeal and Bacterial Type Strains, Phase II (KMG-II): from individual species to whole genera.</title>
        <authorList>
            <person name="Goeker M."/>
        </authorList>
    </citation>
    <scope>NUCLEOTIDE SEQUENCE [LARGE SCALE GENOMIC DNA]</scope>
    <source>
        <strain evidence="2 3">DSM 23382</strain>
    </source>
</reference>
<dbReference type="Proteomes" id="UP000244081">
    <property type="component" value="Unassembled WGS sequence"/>
</dbReference>
<organism evidence="2 3">
    <name type="scientific">Breoghania corrubedonensis</name>
    <dbReference type="NCBI Taxonomy" id="665038"/>
    <lineage>
        <taxon>Bacteria</taxon>
        <taxon>Pseudomonadati</taxon>
        <taxon>Pseudomonadota</taxon>
        <taxon>Alphaproteobacteria</taxon>
        <taxon>Hyphomicrobiales</taxon>
        <taxon>Stappiaceae</taxon>
        <taxon>Breoghania</taxon>
    </lineage>
</organism>
<dbReference type="RefSeq" id="WP_146177366.1">
    <property type="nucleotide sequence ID" value="NZ_QAYG01000002.1"/>
</dbReference>
<evidence type="ECO:0000256" key="1">
    <source>
        <dbReference type="SAM" id="MobiDB-lite"/>
    </source>
</evidence>
<gene>
    <name evidence="2" type="ORF">C8N35_102378</name>
</gene>
<dbReference type="AlphaFoldDB" id="A0A2T5VD31"/>